<organism evidence="2 3">
    <name type="scientific">Nitrospina watsonii</name>
    <dbReference type="NCBI Taxonomy" id="1323948"/>
    <lineage>
        <taxon>Bacteria</taxon>
        <taxon>Pseudomonadati</taxon>
        <taxon>Nitrospinota/Tectimicrobiota group</taxon>
        <taxon>Nitrospinota</taxon>
        <taxon>Nitrospinia</taxon>
        <taxon>Nitrospinales</taxon>
        <taxon>Nitrospinaceae</taxon>
        <taxon>Nitrospina</taxon>
    </lineage>
</organism>
<keyword evidence="1" id="KW-0812">Transmembrane</keyword>
<evidence type="ECO:0000256" key="1">
    <source>
        <dbReference type="SAM" id="Phobius"/>
    </source>
</evidence>
<protein>
    <submittedName>
        <fullName evidence="2">Uncharacterized protein</fullName>
    </submittedName>
</protein>
<gene>
    <name evidence="2" type="ORF">NSPWAT_2147</name>
</gene>
<keyword evidence="1" id="KW-1133">Transmembrane helix</keyword>
<dbReference type="RefSeq" id="WP_282011864.1">
    <property type="nucleotide sequence ID" value="NZ_OX336137.1"/>
</dbReference>
<proteinExistence type="predicted"/>
<sequence length="111" mass="12404">MNRHRQPLLILTLTLLLSGLFVENALARCLFSGFGLSTEFSQWTCLAIMVLLTGTIFYKKFIEPDATAITEDETGLALEEPAACEREPQHSAARELKIGQNFSSWARLSSR</sequence>
<evidence type="ECO:0000313" key="3">
    <source>
        <dbReference type="Proteomes" id="UP001157733"/>
    </source>
</evidence>
<dbReference type="EMBL" id="OX336137">
    <property type="protein sequence ID" value="CAI2719003.1"/>
    <property type="molecule type" value="Genomic_DNA"/>
</dbReference>
<evidence type="ECO:0000313" key="2">
    <source>
        <dbReference type="EMBL" id="CAI2719003.1"/>
    </source>
</evidence>
<feature type="transmembrane region" description="Helical" evidence="1">
    <location>
        <begin position="41"/>
        <end position="58"/>
    </location>
</feature>
<keyword evidence="3" id="KW-1185">Reference proteome</keyword>
<dbReference type="Proteomes" id="UP001157733">
    <property type="component" value="Chromosome"/>
</dbReference>
<keyword evidence="1" id="KW-0472">Membrane</keyword>
<accession>A0ABM9HFR4</accession>
<name>A0ABM9HFR4_9BACT</name>
<reference evidence="2 3" key="1">
    <citation type="submission" date="2022-09" db="EMBL/GenBank/DDBJ databases">
        <authorList>
            <person name="Kop L."/>
        </authorList>
    </citation>
    <scope>NUCLEOTIDE SEQUENCE [LARGE SCALE GENOMIC DNA]</scope>
    <source>
        <strain evidence="2 3">347</strain>
    </source>
</reference>